<dbReference type="InterPro" id="IPR036366">
    <property type="entry name" value="PGBDSf"/>
</dbReference>
<gene>
    <name evidence="3" type="ORF">RDV84_15585</name>
</gene>
<proteinExistence type="predicted"/>
<reference evidence="3 4" key="1">
    <citation type="submission" date="2023-08" db="EMBL/GenBank/DDBJ databases">
        <title>The whole genome sequence of Lysobacter yananisis.</title>
        <authorList>
            <person name="Sun H."/>
        </authorList>
    </citation>
    <scope>NUCLEOTIDE SEQUENCE [LARGE SCALE GENOMIC DNA]</scope>
    <source>
        <strain evidence="3 4">SNNU513</strain>
    </source>
</reference>
<dbReference type="Pfam" id="PF01471">
    <property type="entry name" value="PG_binding_1"/>
    <property type="match status" value="1"/>
</dbReference>
<keyword evidence="4" id="KW-1185">Reference proteome</keyword>
<evidence type="ECO:0000313" key="3">
    <source>
        <dbReference type="EMBL" id="WMT01406.1"/>
    </source>
</evidence>
<feature type="compositionally biased region" description="Low complexity" evidence="1">
    <location>
        <begin position="1165"/>
        <end position="1185"/>
    </location>
</feature>
<feature type="compositionally biased region" description="Basic and acidic residues" evidence="1">
    <location>
        <begin position="1186"/>
        <end position="1196"/>
    </location>
</feature>
<evidence type="ECO:0000313" key="4">
    <source>
        <dbReference type="Proteomes" id="UP001229313"/>
    </source>
</evidence>
<feature type="compositionally biased region" description="Pro residues" evidence="1">
    <location>
        <begin position="1016"/>
        <end position="1028"/>
    </location>
</feature>
<organism evidence="3 4">
    <name type="scientific">Lysobacter yananisis</name>
    <dbReference type="NCBI Taxonomy" id="1003114"/>
    <lineage>
        <taxon>Bacteria</taxon>
        <taxon>Pseudomonadati</taxon>
        <taxon>Pseudomonadota</taxon>
        <taxon>Gammaproteobacteria</taxon>
        <taxon>Lysobacterales</taxon>
        <taxon>Lysobacteraceae</taxon>
        <taxon>Lysobacter</taxon>
    </lineage>
</organism>
<feature type="region of interest" description="Disordered" evidence="1">
    <location>
        <begin position="750"/>
        <end position="1069"/>
    </location>
</feature>
<feature type="region of interest" description="Disordered" evidence="1">
    <location>
        <begin position="412"/>
        <end position="445"/>
    </location>
</feature>
<dbReference type="Gene3D" id="1.10.101.10">
    <property type="entry name" value="PGBD-like superfamily/PGBD"/>
    <property type="match status" value="1"/>
</dbReference>
<feature type="region of interest" description="Disordered" evidence="1">
    <location>
        <begin position="1163"/>
        <end position="1196"/>
    </location>
</feature>
<feature type="compositionally biased region" description="Basic and acidic residues" evidence="1">
    <location>
        <begin position="980"/>
        <end position="993"/>
    </location>
</feature>
<protein>
    <submittedName>
        <fullName evidence="3">Peptidoglycan-binding protein</fullName>
    </submittedName>
</protein>
<dbReference type="InterPro" id="IPR036365">
    <property type="entry name" value="PGBD-like_sf"/>
</dbReference>
<dbReference type="EMBL" id="CP133568">
    <property type="protein sequence ID" value="WMT01406.1"/>
    <property type="molecule type" value="Genomic_DNA"/>
</dbReference>
<dbReference type="RefSeq" id="WP_309150851.1">
    <property type="nucleotide sequence ID" value="NZ_CP133568.1"/>
</dbReference>
<name>A0ABY9P5J2_9GAMM</name>
<accession>A0ABY9P5J2</accession>
<feature type="domain" description="Peptidoglycan binding-like" evidence="2">
    <location>
        <begin position="842"/>
        <end position="903"/>
    </location>
</feature>
<feature type="compositionally biased region" description="Basic and acidic residues" evidence="1">
    <location>
        <begin position="921"/>
        <end position="938"/>
    </location>
</feature>
<feature type="compositionally biased region" description="Low complexity" evidence="1">
    <location>
        <begin position="968"/>
        <end position="979"/>
    </location>
</feature>
<feature type="compositionally biased region" description="Low complexity" evidence="1">
    <location>
        <begin position="750"/>
        <end position="766"/>
    </location>
</feature>
<evidence type="ECO:0000259" key="2">
    <source>
        <dbReference type="Pfam" id="PF01471"/>
    </source>
</evidence>
<sequence>MNSPERHVFELHHCIEQNKAFDRSVLLQKLTAMGLYDIDGPRNTINLPDSKQLAADLGISPHTGGHFNVYSDGLLFQLDEIAATKDGKAALNGDREAAAKVVQRVHDLEDTIKVGLMRGDVYTNVPAGMSYAEAKQRTEDFFDNTDQYARTHAKEIASVSKLPLPESDWAAVVQSEGNVLKTVQAVNQPGYKPIKADALDGHLSLRQAINQAHAANRLTVSEPNVTALREAFAPHIDSAADRAAAKAPGRGAMVKSIIVGGAAVSLAEAAEASERISSALDRDNPLAAQSHAMHYGGRGVGGVAGGAAAGLIAGSWTGPGALVTVAVGAYTGSEAGEKVAKWWDNRQVYHQTDRDNVSWEFTGRQWVRERTADLSRDGIDNPTTTTFAAPPEKARELNLAALNAATALELKDVPPPRSPFIQPQSPGDTPSLDPAPWERNSRTGQWERNVVVGRIDHGANDIRPEIASPQRAAALDQAADQVIRDNIANGPAPIASRYEIAFRASGFDGEKLPAATTVLTQGYVTASNGQLYRRDDAGQWLNPNGAPAPGNLPVELERTNAELAPQLAQHRQYVAALSPMQAPPAEDRDRAILLDTYQQRGVNPTPQQMDASMLAVARTREANGIAPGGTTFQIEPNAAGKYDVRSPIAHVSSDADGVRRIAAVTTTPEIEQALTEVRARPAPIPDTPELRIEALSPQQREAQEQALREANRLGLSRDDVQLTAQQAAAAAAIAADREPEIVTRPIDAARAQAAPRQDAQPTAAPSSPAPSQPAAPLPPKAEPSADAAQVQARADEARKPVEPEQPAAEAQASPRSLPAQNDAQATPAPPSGQDDALRRGSSGQDVALLQYRLDRMGYRGPGESPLPQHGQFDAATEHGVRQFQEANQLPTTGVVDPSTVQTLAVAQQAHAMRPTPSAQREQLDEPKAEREALSRVHDAPAASVAPILPPAQSDDRSAPQNVREAPHAESAPSAPSVAAERPEQDRPQRHAQPDQRGSAPDAHPAEPGRSAASAQPTPPESRPAPAMPPATAEAPTSIEPATPPSHAAELADRAPLAPTPPPQPVAPEREPVIDLSHFSRSDQAMIAKIRANAPDGLPDEHAAAAMLAAKRNGIQDADRLGPVAVVGDTLWMGGKVEGFHTAVDVSQQAPPLQDTVRETEQFNYEQTQKQAQEQAQLQQQQQGQEQTDKILKMSLM</sequence>
<dbReference type="InterPro" id="IPR002477">
    <property type="entry name" value="Peptidoglycan-bd-like"/>
</dbReference>
<dbReference type="Proteomes" id="UP001229313">
    <property type="component" value="Chromosome"/>
</dbReference>
<evidence type="ECO:0000256" key="1">
    <source>
        <dbReference type="SAM" id="MobiDB-lite"/>
    </source>
</evidence>
<feature type="compositionally biased region" description="Basic and acidic residues" evidence="1">
    <location>
        <begin position="793"/>
        <end position="802"/>
    </location>
</feature>
<feature type="compositionally biased region" description="Pro residues" evidence="1">
    <location>
        <begin position="767"/>
        <end position="781"/>
    </location>
</feature>
<dbReference type="SUPFAM" id="SSF47090">
    <property type="entry name" value="PGBD-like"/>
    <property type="match status" value="1"/>
</dbReference>